<dbReference type="Proteomes" id="UP000807353">
    <property type="component" value="Unassembled WGS sequence"/>
</dbReference>
<proteinExistence type="predicted"/>
<accession>A0A9P5YBD6</accession>
<dbReference type="Gene3D" id="3.40.390.10">
    <property type="entry name" value="Collagenase (Catalytic Domain)"/>
    <property type="match status" value="1"/>
</dbReference>
<dbReference type="Pfam" id="PF01400">
    <property type="entry name" value="Astacin"/>
    <property type="match status" value="1"/>
</dbReference>
<organism evidence="2 3">
    <name type="scientific">Collybia nuda</name>
    <dbReference type="NCBI Taxonomy" id="64659"/>
    <lineage>
        <taxon>Eukaryota</taxon>
        <taxon>Fungi</taxon>
        <taxon>Dikarya</taxon>
        <taxon>Basidiomycota</taxon>
        <taxon>Agaricomycotina</taxon>
        <taxon>Agaricomycetes</taxon>
        <taxon>Agaricomycetidae</taxon>
        <taxon>Agaricales</taxon>
        <taxon>Tricholomatineae</taxon>
        <taxon>Clitocybaceae</taxon>
        <taxon>Collybia</taxon>
    </lineage>
</organism>
<keyword evidence="3" id="KW-1185">Reference proteome</keyword>
<evidence type="ECO:0000313" key="3">
    <source>
        <dbReference type="Proteomes" id="UP000807353"/>
    </source>
</evidence>
<dbReference type="InterPro" id="IPR001506">
    <property type="entry name" value="Peptidase_M12A"/>
</dbReference>
<sequence>MDLNSIDRFTIASVSTQLRIWDHSIVTTTETSSVSQNQNTNPSLVEIRYSFIPGDLATDTRKGRVDDVCKEWAIWANVTFIKVPLHQDIIAVQNARVKADGLNDELAKARAARTIPEKLQSDANQAVKDIEAATAKIQTLPSTLLIDFIEPGKWSYSPLGAAAENNQSMGFLAGMTMHLSLHDPPVDDHSQEATAKRNYDRGTILHEFGHILGFLHEHQSPARKTVFKFIESEFDAQFPRKPDRADVLTQDKVRQDVLAYSKLDEDSIMMYELPAGATTLNRCIPRKHDLSDLDKAYAMLLYPRPDPNPAAADWITTPSSALAMDKMGMAAGPVRTKIEQMYTYLGNQESIPNVDAGDRTRHIIQTIHKTLGNWSAGEGAVRALISFFFTSLASASSK</sequence>
<evidence type="ECO:0000313" key="2">
    <source>
        <dbReference type="EMBL" id="KAF9466848.1"/>
    </source>
</evidence>
<dbReference type="SUPFAM" id="SSF55486">
    <property type="entry name" value="Metalloproteases ('zincins'), catalytic domain"/>
    <property type="match status" value="2"/>
</dbReference>
<dbReference type="EMBL" id="MU150239">
    <property type="protein sequence ID" value="KAF9466848.1"/>
    <property type="molecule type" value="Genomic_DNA"/>
</dbReference>
<evidence type="ECO:0000259" key="1">
    <source>
        <dbReference type="Pfam" id="PF01400"/>
    </source>
</evidence>
<comment type="caution">
    <text evidence="2">The sequence shown here is derived from an EMBL/GenBank/DDBJ whole genome shotgun (WGS) entry which is preliminary data.</text>
</comment>
<dbReference type="InterPro" id="IPR024079">
    <property type="entry name" value="MetalloPept_cat_dom_sf"/>
</dbReference>
<name>A0A9P5YBD6_9AGAR</name>
<dbReference type="GO" id="GO:0006508">
    <property type="term" value="P:proteolysis"/>
    <property type="evidence" value="ECO:0007669"/>
    <property type="project" value="InterPro"/>
</dbReference>
<dbReference type="AlphaFoldDB" id="A0A9P5YBD6"/>
<protein>
    <recommendedName>
        <fullName evidence="1">Peptidase M12A domain-containing protein</fullName>
    </recommendedName>
</protein>
<reference evidence="2" key="1">
    <citation type="submission" date="2020-11" db="EMBL/GenBank/DDBJ databases">
        <authorList>
            <consortium name="DOE Joint Genome Institute"/>
            <person name="Ahrendt S."/>
            <person name="Riley R."/>
            <person name="Andreopoulos W."/>
            <person name="Labutti K."/>
            <person name="Pangilinan J."/>
            <person name="Ruiz-Duenas F.J."/>
            <person name="Barrasa J.M."/>
            <person name="Sanchez-Garcia M."/>
            <person name="Camarero S."/>
            <person name="Miyauchi S."/>
            <person name="Serrano A."/>
            <person name="Linde D."/>
            <person name="Babiker R."/>
            <person name="Drula E."/>
            <person name="Ayuso-Fernandez I."/>
            <person name="Pacheco R."/>
            <person name="Padilla G."/>
            <person name="Ferreira P."/>
            <person name="Barriuso J."/>
            <person name="Kellner H."/>
            <person name="Castanera R."/>
            <person name="Alfaro M."/>
            <person name="Ramirez L."/>
            <person name="Pisabarro A.G."/>
            <person name="Kuo A."/>
            <person name="Tritt A."/>
            <person name="Lipzen A."/>
            <person name="He G."/>
            <person name="Yan M."/>
            <person name="Ng V."/>
            <person name="Cullen D."/>
            <person name="Martin F."/>
            <person name="Rosso M.-N."/>
            <person name="Henrissat B."/>
            <person name="Hibbett D."/>
            <person name="Martinez A.T."/>
            <person name="Grigoriev I.V."/>
        </authorList>
    </citation>
    <scope>NUCLEOTIDE SEQUENCE</scope>
    <source>
        <strain evidence="2">CBS 247.69</strain>
    </source>
</reference>
<gene>
    <name evidence="2" type="ORF">BDZ94DRAFT_1305723</name>
</gene>
<dbReference type="GO" id="GO:0004222">
    <property type="term" value="F:metalloendopeptidase activity"/>
    <property type="evidence" value="ECO:0007669"/>
    <property type="project" value="InterPro"/>
</dbReference>
<dbReference type="OrthoDB" id="5945790at2759"/>
<feature type="domain" description="Peptidase M12A" evidence="1">
    <location>
        <begin position="201"/>
        <end position="277"/>
    </location>
</feature>